<protein>
    <submittedName>
        <fullName evidence="1">Uncharacterized protein</fullName>
    </submittedName>
</protein>
<dbReference type="Proteomes" id="UP001151760">
    <property type="component" value="Unassembled WGS sequence"/>
</dbReference>
<organism evidence="1 2">
    <name type="scientific">Tanacetum coccineum</name>
    <dbReference type="NCBI Taxonomy" id="301880"/>
    <lineage>
        <taxon>Eukaryota</taxon>
        <taxon>Viridiplantae</taxon>
        <taxon>Streptophyta</taxon>
        <taxon>Embryophyta</taxon>
        <taxon>Tracheophyta</taxon>
        <taxon>Spermatophyta</taxon>
        <taxon>Magnoliopsida</taxon>
        <taxon>eudicotyledons</taxon>
        <taxon>Gunneridae</taxon>
        <taxon>Pentapetalae</taxon>
        <taxon>asterids</taxon>
        <taxon>campanulids</taxon>
        <taxon>Asterales</taxon>
        <taxon>Asteraceae</taxon>
        <taxon>Asteroideae</taxon>
        <taxon>Anthemideae</taxon>
        <taxon>Anthemidinae</taxon>
        <taxon>Tanacetum</taxon>
    </lineage>
</organism>
<gene>
    <name evidence="1" type="ORF">Tco_1124742</name>
</gene>
<proteinExistence type="predicted"/>
<dbReference type="EMBL" id="BQNB010021620">
    <property type="protein sequence ID" value="GJU08312.1"/>
    <property type="molecule type" value="Genomic_DNA"/>
</dbReference>
<keyword evidence="2" id="KW-1185">Reference proteome</keyword>
<sequence>MVNSMYPDPPCRDLQLLPWPDLELHLSGKLETSYKEVEGVCGGLATKGVFGVKVAYKEVIEVLMDNYIDENYGLLYIATQRSLDDLEAQQNVERVQEHLVDEELEQLLEGNENVDTDAFMVEVLNSQEDPGTRIDPMSDKESLEVKKSVDVLIIHDDE</sequence>
<name>A0ABQ5J9T4_9ASTR</name>
<evidence type="ECO:0000313" key="2">
    <source>
        <dbReference type="Proteomes" id="UP001151760"/>
    </source>
</evidence>
<comment type="caution">
    <text evidence="1">The sequence shown here is derived from an EMBL/GenBank/DDBJ whole genome shotgun (WGS) entry which is preliminary data.</text>
</comment>
<reference evidence="1" key="1">
    <citation type="journal article" date="2022" name="Int. J. Mol. Sci.">
        <title>Draft Genome of Tanacetum Coccineum: Genomic Comparison of Closely Related Tanacetum-Family Plants.</title>
        <authorList>
            <person name="Yamashiro T."/>
            <person name="Shiraishi A."/>
            <person name="Nakayama K."/>
            <person name="Satake H."/>
        </authorList>
    </citation>
    <scope>NUCLEOTIDE SEQUENCE</scope>
</reference>
<evidence type="ECO:0000313" key="1">
    <source>
        <dbReference type="EMBL" id="GJU08312.1"/>
    </source>
</evidence>
<reference evidence="1" key="2">
    <citation type="submission" date="2022-01" db="EMBL/GenBank/DDBJ databases">
        <authorList>
            <person name="Yamashiro T."/>
            <person name="Shiraishi A."/>
            <person name="Satake H."/>
            <person name="Nakayama K."/>
        </authorList>
    </citation>
    <scope>NUCLEOTIDE SEQUENCE</scope>
</reference>
<accession>A0ABQ5J9T4</accession>